<evidence type="ECO:0000259" key="1">
    <source>
        <dbReference type="Pfam" id="PF03235"/>
    </source>
</evidence>
<dbReference type="PANTHER" id="PTHR35149:SF1">
    <property type="entry name" value="DUF5655 DOMAIN-CONTAINING PROTEIN"/>
    <property type="match status" value="1"/>
</dbReference>
<dbReference type="PANTHER" id="PTHR35149">
    <property type="entry name" value="SLL5132 PROTEIN"/>
    <property type="match status" value="1"/>
</dbReference>
<sequence length="591" mass="69858">MQTNGLCSVSDLTGLTFKIPAYQRGYRWSEKEVKTLLEDIVDFIQESKQEEFYSLQPIVVRAVDEIYHVIDGQQRLTTIFLIVKYLDNKDLFSLVYETREKSFEFLHDIARRSKQEKNLNIDFYHFKMAYETIERFFEQTDHVKKQEFLSTLLNRCKVLWHESIDEEKEVFVRLNSGKIPLEEAENIKALFLAQPKGSHAEKEVAKRAKKWYEAEKKARDDRDFVYCVLASVDSRQIIEGEKPTLSDDLQRIVIYLKAIAPVNTPQKQGALFDYFYQKYKDKSMGEEWSKLEKAIDSLNGWARRKTSADVDDKKIFHYVGFLIYEGVSIASLYKKWVQIKDDQTIKLPKKALAAYLFEQIKNRMRSNIERREVLSYNEDNDKRTLLALLLLFNMECHIAKDVGYFQFNRFVLEQWTLEHVYAQNSESVVAQKELEGDIQESLKYRIIEWLKEVEKHLEEGALKEEIKKFLKKPPSLENFSKHLEKRGLLKKIDEAFLEDGKLHLLQNLTLLDKSSNSALGNLIFSKKQEKIRELDDQQKLIPIGTRMVFFKEFSKPERRSLDIFTKEDQEDYLEEIRKRLKAYIEDEGVQQ</sequence>
<dbReference type="EMBL" id="FQ670179">
    <property type="protein sequence ID" value="CBY83311.1"/>
    <property type="molecule type" value="Genomic_DNA"/>
</dbReference>
<dbReference type="KEGG" id="hfe:HFELIS_12270"/>
<dbReference type="HOGENOM" id="CLU_032110_0_0_7"/>
<dbReference type="GeneID" id="36134617"/>
<dbReference type="eggNOG" id="COG1479">
    <property type="taxonomic scope" value="Bacteria"/>
</dbReference>
<reference evidence="2 3" key="1">
    <citation type="journal article" date="2011" name="Genome Biol. Evol.">
        <title>Comparative whole genome sequence analysis of the carcinogenic bacterial model pathogen Helicobacter felis.</title>
        <authorList>
            <person name="Arnold I.C."/>
            <person name="Zigova Z."/>
            <person name="Holden M."/>
            <person name="Lawley T.D."/>
            <person name="Rad R."/>
            <person name="Dougan G."/>
            <person name="Falkow S."/>
            <person name="Bentley S.D."/>
            <person name="Muller A."/>
        </authorList>
    </citation>
    <scope>NUCLEOTIDE SEQUENCE [LARGE SCALE GENOMIC DNA]</scope>
    <source>
        <strain evidence="3">ATCC 49179 / CCUG 28539 / NCTC 12436 / CS1</strain>
    </source>
</reference>
<gene>
    <name evidence="2" type="ordered locus">Hfelis_12270</name>
</gene>
<dbReference type="RefSeq" id="WP_013469675.1">
    <property type="nucleotide sequence ID" value="NC_014810.2"/>
</dbReference>
<feature type="domain" description="GmrSD restriction endonucleases N-terminal" evidence="1">
    <location>
        <begin position="17"/>
        <end position="192"/>
    </location>
</feature>
<dbReference type="Pfam" id="PF03235">
    <property type="entry name" value="GmrSD_N"/>
    <property type="match status" value="1"/>
</dbReference>
<proteinExistence type="predicted"/>
<protein>
    <recommendedName>
        <fullName evidence="1">GmrSD restriction endonucleases N-terminal domain-containing protein</fullName>
    </recommendedName>
</protein>
<keyword evidence="3" id="KW-1185">Reference proteome</keyword>
<name>E7A9D4_HELFC</name>
<dbReference type="InterPro" id="IPR004919">
    <property type="entry name" value="GmrSD_N"/>
</dbReference>
<dbReference type="Proteomes" id="UP000007934">
    <property type="component" value="Chromosome"/>
</dbReference>
<accession>E7A9D4</accession>
<organism evidence="2 3">
    <name type="scientific">Helicobacter felis (strain ATCC 49179 / CCUG 28539 / NCTC 12436 / CS1)</name>
    <dbReference type="NCBI Taxonomy" id="936155"/>
    <lineage>
        <taxon>Bacteria</taxon>
        <taxon>Pseudomonadati</taxon>
        <taxon>Campylobacterota</taxon>
        <taxon>Epsilonproteobacteria</taxon>
        <taxon>Campylobacterales</taxon>
        <taxon>Helicobacteraceae</taxon>
        <taxon>Helicobacter</taxon>
    </lineage>
</organism>
<evidence type="ECO:0000313" key="3">
    <source>
        <dbReference type="Proteomes" id="UP000007934"/>
    </source>
</evidence>
<evidence type="ECO:0000313" key="2">
    <source>
        <dbReference type="EMBL" id="CBY83311.1"/>
    </source>
</evidence>
<dbReference type="STRING" id="936155.HFELIS_12270"/>
<dbReference type="AlphaFoldDB" id="E7A9D4"/>
<dbReference type="OrthoDB" id="9798761at2"/>